<gene>
    <name evidence="6" type="ORF">JQS73_06325</name>
</gene>
<name>A0ABD7CN62_CLOBO</name>
<dbReference type="Pfam" id="PF00005">
    <property type="entry name" value="ABC_tran"/>
    <property type="match status" value="1"/>
</dbReference>
<dbReference type="GO" id="GO:0005524">
    <property type="term" value="F:ATP binding"/>
    <property type="evidence" value="ECO:0007669"/>
    <property type="project" value="UniProtKB-KW"/>
</dbReference>
<dbReference type="PROSITE" id="PS50893">
    <property type="entry name" value="ABC_TRANSPORTER_2"/>
    <property type="match status" value="1"/>
</dbReference>
<dbReference type="InterPro" id="IPR003439">
    <property type="entry name" value="ABC_transporter-like_ATP-bd"/>
</dbReference>
<evidence type="ECO:0000313" key="7">
    <source>
        <dbReference type="Proteomes" id="UP000663464"/>
    </source>
</evidence>
<dbReference type="Proteomes" id="UP000663464">
    <property type="component" value="Chromosome"/>
</dbReference>
<dbReference type="InterPro" id="IPR017871">
    <property type="entry name" value="ABC_transporter-like_CS"/>
</dbReference>
<dbReference type="Pfam" id="PF08402">
    <property type="entry name" value="TOBE_2"/>
    <property type="match status" value="1"/>
</dbReference>
<dbReference type="SUPFAM" id="SSF50331">
    <property type="entry name" value="MOP-like"/>
    <property type="match status" value="1"/>
</dbReference>
<evidence type="ECO:0000259" key="5">
    <source>
        <dbReference type="PROSITE" id="PS50893"/>
    </source>
</evidence>
<dbReference type="FunFam" id="3.40.50.300:FF:000425">
    <property type="entry name" value="Probable ABC transporter, ATP-binding subunit"/>
    <property type="match status" value="1"/>
</dbReference>
<dbReference type="PANTHER" id="PTHR42781">
    <property type="entry name" value="SPERMIDINE/PUTRESCINE IMPORT ATP-BINDING PROTEIN POTA"/>
    <property type="match status" value="1"/>
</dbReference>
<dbReference type="InterPro" id="IPR003593">
    <property type="entry name" value="AAA+_ATPase"/>
</dbReference>
<organism evidence="6 7">
    <name type="scientific">Clostridium botulinum</name>
    <dbReference type="NCBI Taxonomy" id="1491"/>
    <lineage>
        <taxon>Bacteria</taxon>
        <taxon>Bacillati</taxon>
        <taxon>Bacillota</taxon>
        <taxon>Clostridia</taxon>
        <taxon>Eubacteriales</taxon>
        <taxon>Clostridiaceae</taxon>
        <taxon>Clostridium</taxon>
    </lineage>
</organism>
<evidence type="ECO:0000256" key="2">
    <source>
        <dbReference type="ARBA" id="ARBA00022741"/>
    </source>
</evidence>
<protein>
    <recommendedName>
        <fullName evidence="4">ABC-type quaternary amine transporter</fullName>
        <ecNumber evidence="4">7.6.2.9</ecNumber>
    </recommendedName>
</protein>
<keyword evidence="2" id="KW-0547">Nucleotide-binding</keyword>
<dbReference type="GO" id="GO:0015418">
    <property type="term" value="F:ABC-type quaternary ammonium compound transporting activity"/>
    <property type="evidence" value="ECO:0007669"/>
    <property type="project" value="UniProtKB-EC"/>
</dbReference>
<dbReference type="PROSITE" id="PS00211">
    <property type="entry name" value="ABC_TRANSPORTER_1"/>
    <property type="match status" value="1"/>
</dbReference>
<sequence>MYLKINNLVKGFNNVKVVDNINLELEKGKLLCLLGPSGCGKTTTLKIIGGFLKQDKGNILIENEDISKIPPENRPISTVFQSYALFPHMNVIENIIYGLKFKGYSKKEALKKGEEYLEIIGLSEFKDKKISKLSGGQQQRVALARALIVNPKILLLDEPLGNLDAKLRIKMRKEIKEIQSKFNMTMIFVTHDQEEALSIADYLAVMNKGELIQVGTPEEIYINPKNEFVASFIGHINKVNINNKTELIRPEQITINKSQGDKKGRIKYKQFLGSYVNYFIETKDETIIVQGSNSKNGVFKEGENVYLNFLN</sequence>
<evidence type="ECO:0000256" key="3">
    <source>
        <dbReference type="ARBA" id="ARBA00022840"/>
    </source>
</evidence>
<dbReference type="InterPro" id="IPR027417">
    <property type="entry name" value="P-loop_NTPase"/>
</dbReference>
<dbReference type="InterPro" id="IPR008995">
    <property type="entry name" value="Mo/tungstate-bd_C_term_dom"/>
</dbReference>
<dbReference type="EC" id="7.6.2.9" evidence="4"/>
<proteinExistence type="predicted"/>
<dbReference type="RefSeq" id="WP_041348039.1">
    <property type="nucleotide sequence ID" value="NZ_CP069280.1"/>
</dbReference>
<feature type="domain" description="ABC transporter" evidence="5">
    <location>
        <begin position="3"/>
        <end position="233"/>
    </location>
</feature>
<evidence type="ECO:0000256" key="4">
    <source>
        <dbReference type="ARBA" id="ARBA00066388"/>
    </source>
</evidence>
<dbReference type="SUPFAM" id="SSF52540">
    <property type="entry name" value="P-loop containing nucleoside triphosphate hydrolases"/>
    <property type="match status" value="1"/>
</dbReference>
<evidence type="ECO:0000313" key="6">
    <source>
        <dbReference type="EMBL" id="QRI54714.1"/>
    </source>
</evidence>
<accession>A0ABD7CN62</accession>
<dbReference type="AlphaFoldDB" id="A0ABD7CN62"/>
<dbReference type="InterPro" id="IPR013611">
    <property type="entry name" value="Transp-assoc_OB_typ2"/>
</dbReference>
<dbReference type="EMBL" id="CP069280">
    <property type="protein sequence ID" value="QRI54714.1"/>
    <property type="molecule type" value="Genomic_DNA"/>
</dbReference>
<dbReference type="SMART" id="SM00382">
    <property type="entry name" value="AAA"/>
    <property type="match status" value="1"/>
</dbReference>
<dbReference type="InterPro" id="IPR050093">
    <property type="entry name" value="ABC_SmlMolc_Importer"/>
</dbReference>
<keyword evidence="3 6" id="KW-0067">ATP-binding</keyword>
<keyword evidence="1" id="KW-0813">Transport</keyword>
<dbReference type="Gene3D" id="3.40.50.300">
    <property type="entry name" value="P-loop containing nucleotide triphosphate hydrolases"/>
    <property type="match status" value="1"/>
</dbReference>
<dbReference type="PANTHER" id="PTHR42781:SF4">
    <property type="entry name" value="SPERMIDINE_PUTRESCINE IMPORT ATP-BINDING PROTEIN POTA"/>
    <property type="match status" value="1"/>
</dbReference>
<evidence type="ECO:0000256" key="1">
    <source>
        <dbReference type="ARBA" id="ARBA00022448"/>
    </source>
</evidence>
<reference evidence="6 7" key="1">
    <citation type="journal article" date="2014" name="J. Infect. Dis.">
        <title>Molecular characterization of a novel botulinum neurotoxin type H gene.</title>
        <authorList>
            <person name="Dover N."/>
            <person name="Barash J.R."/>
            <person name="Hill K.K."/>
            <person name="Xie G."/>
            <person name="Arnon S.S."/>
        </authorList>
    </citation>
    <scope>NUCLEOTIDE SEQUENCE [LARGE SCALE GENOMIC DNA]</scope>
    <source>
        <strain evidence="6 7">IBCA10-7060</strain>
    </source>
</reference>